<dbReference type="Gene3D" id="1.10.260.40">
    <property type="entry name" value="lambda repressor-like DNA-binding domains"/>
    <property type="match status" value="1"/>
</dbReference>
<gene>
    <name evidence="1" type="ORF">FH608_048315</name>
</gene>
<evidence type="ECO:0000313" key="1">
    <source>
        <dbReference type="EMBL" id="KAB8184300.1"/>
    </source>
</evidence>
<dbReference type="Proteomes" id="UP000312512">
    <property type="component" value="Unassembled WGS sequence"/>
</dbReference>
<dbReference type="InterPro" id="IPR001387">
    <property type="entry name" value="Cro/C1-type_HTH"/>
</dbReference>
<dbReference type="SMART" id="SM00530">
    <property type="entry name" value="HTH_XRE"/>
    <property type="match status" value="1"/>
</dbReference>
<accession>A0A5C4V084</accession>
<comment type="caution">
    <text evidence="1">The sequence shown here is derived from an EMBL/GenBank/DDBJ whole genome shotgun (WGS) entry which is preliminary data.</text>
</comment>
<dbReference type="InterPro" id="IPR010982">
    <property type="entry name" value="Lambda_DNA-bd_dom_sf"/>
</dbReference>
<dbReference type="AlphaFoldDB" id="A0A5C4V084"/>
<dbReference type="SUPFAM" id="SSF47413">
    <property type="entry name" value="lambda repressor-like DNA-binding domains"/>
    <property type="match status" value="1"/>
</dbReference>
<protein>
    <submittedName>
        <fullName evidence="1">Helix-turn-helix domain-containing protein</fullName>
    </submittedName>
</protein>
<dbReference type="CDD" id="cd00093">
    <property type="entry name" value="HTH_XRE"/>
    <property type="match status" value="1"/>
</dbReference>
<reference evidence="1 2" key="1">
    <citation type="submission" date="2019-10" db="EMBL/GenBank/DDBJ databases">
        <title>Nonomuraea sp. nov., isolated from Phyllanthus amarus.</title>
        <authorList>
            <person name="Klykleung N."/>
            <person name="Tanasupawat S."/>
        </authorList>
    </citation>
    <scope>NUCLEOTIDE SEQUENCE [LARGE SCALE GENOMIC DNA]</scope>
    <source>
        <strain evidence="1 2">PA1-10</strain>
    </source>
</reference>
<sequence>MYDETTIGARLRTLRRWRGMRLVDLAGQAGMSKTHLSDIERGRKALDRRSYIAGLAAALRVSETDIVGGPHLTADPVQAGPHGAIPHLRMALQTNSLDQPLCDRARPLTELVAELGAIETMRVRCDYDALGGLLPDVVDELHVHTANPVDEAALGLALRAMVDACVTATHLASNLGYGDLAHLAARRAWEAAACLDEPVEKGKAAFVSVLTMPKVGSAGSWARSLTAAERAAAALSPHAVEPVGVQVLGMITLTASLSAAAMNNHSSAAGWLDEAAELAARVPDRPTSAWMQFSATNVGVWRVGIGVESGESGRAVAELAQRVDETRLEGVGSRRASFLADVGRGLARDRGTRDLAVRYLRRAENVAPQRIRNDARVRETVAVLLQQATSSAGGRELRGMAARMGVPH</sequence>
<name>A0A5C4V084_9ACTN</name>
<proteinExistence type="predicted"/>
<dbReference type="PROSITE" id="PS50943">
    <property type="entry name" value="HTH_CROC1"/>
    <property type="match status" value="1"/>
</dbReference>
<dbReference type="OrthoDB" id="4516646at2"/>
<dbReference type="GO" id="GO:0003677">
    <property type="term" value="F:DNA binding"/>
    <property type="evidence" value="ECO:0007669"/>
    <property type="project" value="InterPro"/>
</dbReference>
<organism evidence="1 2">
    <name type="scientific">Nonomuraea phyllanthi</name>
    <dbReference type="NCBI Taxonomy" id="2219224"/>
    <lineage>
        <taxon>Bacteria</taxon>
        <taxon>Bacillati</taxon>
        <taxon>Actinomycetota</taxon>
        <taxon>Actinomycetes</taxon>
        <taxon>Streptosporangiales</taxon>
        <taxon>Streptosporangiaceae</taxon>
        <taxon>Nonomuraea</taxon>
    </lineage>
</organism>
<keyword evidence="2" id="KW-1185">Reference proteome</keyword>
<dbReference type="EMBL" id="VDLX02000033">
    <property type="protein sequence ID" value="KAB8184300.1"/>
    <property type="molecule type" value="Genomic_DNA"/>
</dbReference>
<dbReference type="RefSeq" id="WP_139637959.1">
    <property type="nucleotide sequence ID" value="NZ_CP045572.1"/>
</dbReference>
<accession>A0A5P9Z3W4</accession>
<evidence type="ECO:0000313" key="2">
    <source>
        <dbReference type="Proteomes" id="UP000312512"/>
    </source>
</evidence>
<dbReference type="Pfam" id="PF13560">
    <property type="entry name" value="HTH_31"/>
    <property type="match status" value="1"/>
</dbReference>